<dbReference type="EMBL" id="JABZGF010000024">
    <property type="protein sequence ID" value="MBF0965911.1"/>
    <property type="molecule type" value="Genomic_DNA"/>
</dbReference>
<dbReference type="AlphaFoldDB" id="A0A929RPB7"/>
<feature type="region of interest" description="Disordered" evidence="1">
    <location>
        <begin position="127"/>
        <end position="152"/>
    </location>
</feature>
<accession>A0A929RPB7</accession>
<gene>
    <name evidence="2" type="ORF">HXK09_01855</name>
</gene>
<name>A0A929RPB7_9ACTO</name>
<comment type="caution">
    <text evidence="2">The sequence shown here is derived from an EMBL/GenBank/DDBJ whole genome shotgun (WGS) entry which is preliminary data.</text>
</comment>
<organism evidence="2 3">
    <name type="scientific">Actinomyces bouchesdurhonensis</name>
    <dbReference type="NCBI Taxonomy" id="1852361"/>
    <lineage>
        <taxon>Bacteria</taxon>
        <taxon>Bacillati</taxon>
        <taxon>Actinomycetota</taxon>
        <taxon>Actinomycetes</taxon>
        <taxon>Actinomycetales</taxon>
        <taxon>Actinomycetaceae</taxon>
        <taxon>Actinomyces</taxon>
    </lineage>
</organism>
<evidence type="ECO:0000313" key="2">
    <source>
        <dbReference type="EMBL" id="MBF0965911.1"/>
    </source>
</evidence>
<proteinExistence type="predicted"/>
<dbReference type="Proteomes" id="UP000759246">
    <property type="component" value="Unassembled WGS sequence"/>
</dbReference>
<evidence type="ECO:0000256" key="1">
    <source>
        <dbReference type="SAM" id="MobiDB-lite"/>
    </source>
</evidence>
<protein>
    <submittedName>
        <fullName evidence="2">Uncharacterized protein</fullName>
    </submittedName>
</protein>
<evidence type="ECO:0000313" key="3">
    <source>
        <dbReference type="Proteomes" id="UP000759246"/>
    </source>
</evidence>
<reference evidence="2" key="1">
    <citation type="submission" date="2020-04" db="EMBL/GenBank/DDBJ databases">
        <title>Deep metagenomics examines the oral microbiome during advanced dental caries in children, revealing novel taxa and co-occurrences with host molecules.</title>
        <authorList>
            <person name="Baker J.L."/>
            <person name="Morton J.T."/>
            <person name="Dinis M."/>
            <person name="Alvarez R."/>
            <person name="Tran N.C."/>
            <person name="Knight R."/>
            <person name="Edlund A."/>
        </authorList>
    </citation>
    <scope>NUCLEOTIDE SEQUENCE</scope>
    <source>
        <strain evidence="2">JCVI_30_bin.13</strain>
    </source>
</reference>
<sequence>MGVFLTYARTHSGGDVQGLAFATNGTSTVLGFDKVSATEAPKLSVAPIDGGEFDPTKVFELRLWVPVKLPDEPAEGDVLAHEYRWVNGVGAVELTLTAARPEAPSEDTEPASVGGWFHKASYLQHKSAASSDRDSASDPTSGQTEQDEQHAATDNMTAVEFIQEEDKYGNTVVVDQLFTGEWGR</sequence>